<evidence type="ECO:0000313" key="3">
    <source>
        <dbReference type="Proteomes" id="UP001597327"/>
    </source>
</evidence>
<feature type="region of interest" description="Disordered" evidence="1">
    <location>
        <begin position="30"/>
        <end position="64"/>
    </location>
</feature>
<dbReference type="InterPro" id="IPR022254">
    <property type="entry name" value="DUF3775"/>
</dbReference>
<reference evidence="3" key="1">
    <citation type="journal article" date="2019" name="Int. J. Syst. Evol. Microbiol.">
        <title>The Global Catalogue of Microorganisms (GCM) 10K type strain sequencing project: providing services to taxonomists for standard genome sequencing and annotation.</title>
        <authorList>
            <consortium name="The Broad Institute Genomics Platform"/>
            <consortium name="The Broad Institute Genome Sequencing Center for Infectious Disease"/>
            <person name="Wu L."/>
            <person name="Ma J."/>
        </authorList>
    </citation>
    <scope>NUCLEOTIDE SEQUENCE [LARGE SCALE GENOMIC DNA]</scope>
    <source>
        <strain evidence="3">JCM 3369</strain>
    </source>
</reference>
<dbReference type="EMBL" id="JBHUFA010000004">
    <property type="protein sequence ID" value="MFD1696386.1"/>
    <property type="molecule type" value="Genomic_DNA"/>
</dbReference>
<protein>
    <submittedName>
        <fullName evidence="2">DUF3775 domain-containing protein</fullName>
    </submittedName>
</protein>
<evidence type="ECO:0000313" key="2">
    <source>
        <dbReference type="EMBL" id="MFD1696386.1"/>
    </source>
</evidence>
<keyword evidence="3" id="KW-1185">Reference proteome</keyword>
<accession>A0ABW4JXV9</accession>
<sequence length="140" mass="15858">MSVEFNLSAESVRFLIEKIRMANSIVSDSYEDGHEGDVEFDEENLTDSHHHEGLAEEENDDMTEEELRELLQDMNVDETAELYALLWIGRGDFEADDLEQVMQDAQERAQSTTKTASCEYFLGQPLLADHLEAGLDTLGL</sequence>
<name>A0ABW4JXV9_9HYPH</name>
<gene>
    <name evidence="2" type="ORF">ACFSC7_12725</name>
</gene>
<proteinExistence type="predicted"/>
<dbReference type="RefSeq" id="WP_149892733.1">
    <property type="nucleotide sequence ID" value="NZ_JBHUFA010000004.1"/>
</dbReference>
<evidence type="ECO:0000256" key="1">
    <source>
        <dbReference type="SAM" id="MobiDB-lite"/>
    </source>
</evidence>
<dbReference type="Proteomes" id="UP001597327">
    <property type="component" value="Unassembled WGS sequence"/>
</dbReference>
<organism evidence="2 3">
    <name type="scientific">Roseibium aestuarii</name>
    <dbReference type="NCBI Taxonomy" id="2600299"/>
    <lineage>
        <taxon>Bacteria</taxon>
        <taxon>Pseudomonadati</taxon>
        <taxon>Pseudomonadota</taxon>
        <taxon>Alphaproteobacteria</taxon>
        <taxon>Hyphomicrobiales</taxon>
        <taxon>Stappiaceae</taxon>
        <taxon>Roseibium</taxon>
    </lineage>
</organism>
<feature type="compositionally biased region" description="Acidic residues" evidence="1">
    <location>
        <begin position="55"/>
        <end position="64"/>
    </location>
</feature>
<comment type="caution">
    <text evidence="2">The sequence shown here is derived from an EMBL/GenBank/DDBJ whole genome shotgun (WGS) entry which is preliminary data.</text>
</comment>
<dbReference type="Pfam" id="PF12616">
    <property type="entry name" value="DUF3775"/>
    <property type="match status" value="1"/>
</dbReference>